<dbReference type="InterPro" id="IPR016135">
    <property type="entry name" value="UBQ-conjugating_enzyme/RWD"/>
</dbReference>
<name>A0ABQ9JLU8_9CUCU</name>
<organism evidence="3 4">
    <name type="scientific">Molorchus minor</name>
    <dbReference type="NCBI Taxonomy" id="1323400"/>
    <lineage>
        <taxon>Eukaryota</taxon>
        <taxon>Metazoa</taxon>
        <taxon>Ecdysozoa</taxon>
        <taxon>Arthropoda</taxon>
        <taxon>Hexapoda</taxon>
        <taxon>Insecta</taxon>
        <taxon>Pterygota</taxon>
        <taxon>Neoptera</taxon>
        <taxon>Endopterygota</taxon>
        <taxon>Coleoptera</taxon>
        <taxon>Polyphaga</taxon>
        <taxon>Cucujiformia</taxon>
        <taxon>Chrysomeloidea</taxon>
        <taxon>Cerambycidae</taxon>
        <taxon>Lamiinae</taxon>
        <taxon>Monochamini</taxon>
        <taxon>Molorchus</taxon>
    </lineage>
</organism>
<feature type="region of interest" description="Disordered" evidence="1">
    <location>
        <begin position="1"/>
        <end position="40"/>
    </location>
</feature>
<accession>A0ABQ9JLU8</accession>
<feature type="domain" description="UBC core" evidence="2">
    <location>
        <begin position="56"/>
        <end position="153"/>
    </location>
</feature>
<evidence type="ECO:0000313" key="3">
    <source>
        <dbReference type="EMBL" id="KAJ8979020.1"/>
    </source>
</evidence>
<dbReference type="Pfam" id="PF00179">
    <property type="entry name" value="UQ_con"/>
    <property type="match status" value="1"/>
</dbReference>
<dbReference type="Gene3D" id="3.10.110.10">
    <property type="entry name" value="Ubiquitin Conjugating Enzyme"/>
    <property type="match status" value="1"/>
</dbReference>
<dbReference type="SUPFAM" id="SSF54495">
    <property type="entry name" value="UBC-like"/>
    <property type="match status" value="1"/>
</dbReference>
<proteinExistence type="predicted"/>
<reference evidence="3" key="1">
    <citation type="journal article" date="2023" name="Insect Mol. Biol.">
        <title>Genome sequencing provides insights into the evolution of gene families encoding plant cell wall-degrading enzymes in longhorned beetles.</title>
        <authorList>
            <person name="Shin N.R."/>
            <person name="Okamura Y."/>
            <person name="Kirsch R."/>
            <person name="Pauchet Y."/>
        </authorList>
    </citation>
    <scope>NUCLEOTIDE SEQUENCE</scope>
    <source>
        <strain evidence="3">MMC_N1</strain>
    </source>
</reference>
<evidence type="ECO:0000313" key="4">
    <source>
        <dbReference type="Proteomes" id="UP001162164"/>
    </source>
</evidence>
<comment type="caution">
    <text evidence="3">The sequence shown here is derived from an EMBL/GenBank/DDBJ whole genome shotgun (WGS) entry which is preliminary data.</text>
</comment>
<feature type="compositionally biased region" description="Polar residues" evidence="1">
    <location>
        <begin position="13"/>
        <end position="34"/>
    </location>
</feature>
<dbReference type="PROSITE" id="PS50127">
    <property type="entry name" value="UBC_2"/>
    <property type="match status" value="1"/>
</dbReference>
<keyword evidence="4" id="KW-1185">Reference proteome</keyword>
<gene>
    <name evidence="3" type="ORF">NQ317_003123</name>
</gene>
<dbReference type="InterPro" id="IPR000608">
    <property type="entry name" value="UBC"/>
</dbReference>
<evidence type="ECO:0000259" key="2">
    <source>
        <dbReference type="PROSITE" id="PS50127"/>
    </source>
</evidence>
<dbReference type="Proteomes" id="UP001162164">
    <property type="component" value="Unassembled WGS sequence"/>
</dbReference>
<dbReference type="EMBL" id="JAPWTJ010000381">
    <property type="protein sequence ID" value="KAJ8979020.1"/>
    <property type="molecule type" value="Genomic_DNA"/>
</dbReference>
<dbReference type="CDD" id="cd23814">
    <property type="entry name" value="UEV_AKTIP"/>
    <property type="match status" value="1"/>
</dbReference>
<protein>
    <recommendedName>
        <fullName evidence="2">UBC core domain-containing protein</fullName>
    </recommendedName>
</protein>
<evidence type="ECO:0000256" key="1">
    <source>
        <dbReference type="SAM" id="MobiDB-lite"/>
    </source>
</evidence>
<sequence>MYAAVKATKSESNETFQRQGSLRKASTSDTNTTNSHRENLFDNQNTEISQVYKTYRQEYVILAEYKMIQTEYIQGVYVIPSKENSLMWFGVIFVRCGPYEDGVFRFTILLDENFPDGEHPKVIFQSDIFHPVIDPVSKELNLLQAFPKWNKSE</sequence>